<accession>A0ABS6XGX9</accession>
<comment type="caution">
    <text evidence="3">The sequence shown here is derived from an EMBL/GenBank/DDBJ whole genome shotgun (WGS) entry which is preliminary data.</text>
</comment>
<evidence type="ECO:0000256" key="2">
    <source>
        <dbReference type="SAM" id="Phobius"/>
    </source>
</evidence>
<evidence type="ECO:0000256" key="1">
    <source>
        <dbReference type="SAM" id="MobiDB-lite"/>
    </source>
</evidence>
<feature type="transmembrane region" description="Helical" evidence="2">
    <location>
        <begin position="6"/>
        <end position="26"/>
    </location>
</feature>
<keyword evidence="2" id="KW-0472">Membrane</keyword>
<organism evidence="3 4">
    <name type="scientific">Pontibacter populi</name>
    <dbReference type="NCBI Taxonomy" id="890055"/>
    <lineage>
        <taxon>Bacteria</taxon>
        <taxon>Pseudomonadati</taxon>
        <taxon>Bacteroidota</taxon>
        <taxon>Cytophagia</taxon>
        <taxon>Cytophagales</taxon>
        <taxon>Hymenobacteraceae</taxon>
        <taxon>Pontibacter</taxon>
    </lineage>
</organism>
<keyword evidence="4" id="KW-1185">Reference proteome</keyword>
<keyword evidence="2" id="KW-0812">Transmembrane</keyword>
<dbReference type="RefSeq" id="WP_199111575.1">
    <property type="nucleotide sequence ID" value="NZ_JAHWXQ010000007.1"/>
</dbReference>
<sequence length="166" mass="19609">MEDFKVIFYILLAVGYFLFSFFRKYFKEDNTQPKKFRDENEPPVERPQPQRKPAVPVTSFEDILRELQPKMEQAKAQTREVVYDKPVKQFQTVETPSVSKYEHQAPAAVSLERSTANRSRIKRKPVFENYEIKPKVALRKFDPSVLRNPATARDAFVLSEIFNRKY</sequence>
<evidence type="ECO:0000313" key="3">
    <source>
        <dbReference type="EMBL" id="MBW3366828.1"/>
    </source>
</evidence>
<feature type="region of interest" description="Disordered" evidence="1">
    <location>
        <begin position="33"/>
        <end position="55"/>
    </location>
</feature>
<keyword evidence="2" id="KW-1133">Transmembrane helix</keyword>
<reference evidence="3 4" key="1">
    <citation type="submission" date="2021-07" db="EMBL/GenBank/DDBJ databases">
        <authorList>
            <person name="Kim M.K."/>
        </authorList>
    </citation>
    <scope>NUCLEOTIDE SEQUENCE [LARGE SCALE GENOMIC DNA]</scope>
    <source>
        <strain evidence="3 4">HLY7-15</strain>
    </source>
</reference>
<dbReference type="Proteomes" id="UP000774935">
    <property type="component" value="Unassembled WGS sequence"/>
</dbReference>
<dbReference type="EMBL" id="JAHWXQ010000007">
    <property type="protein sequence ID" value="MBW3366828.1"/>
    <property type="molecule type" value="Genomic_DNA"/>
</dbReference>
<feature type="compositionally biased region" description="Basic and acidic residues" evidence="1">
    <location>
        <begin position="33"/>
        <end position="44"/>
    </location>
</feature>
<evidence type="ECO:0000313" key="4">
    <source>
        <dbReference type="Proteomes" id="UP000774935"/>
    </source>
</evidence>
<name>A0ABS6XGX9_9BACT</name>
<gene>
    <name evidence="3" type="ORF">KYK27_17345</name>
</gene>
<protein>
    <submittedName>
        <fullName evidence="3">Uncharacterized protein</fullName>
    </submittedName>
</protein>
<proteinExistence type="predicted"/>